<dbReference type="InterPro" id="IPR029058">
    <property type="entry name" value="AB_hydrolase_fold"/>
</dbReference>
<comment type="caution">
    <text evidence="3">The sequence shown here is derived from an EMBL/GenBank/DDBJ whole genome shotgun (WGS) entry which is preliminary data.</text>
</comment>
<protein>
    <submittedName>
        <fullName evidence="3">Alpha/beta fold hydrolase</fullName>
    </submittedName>
</protein>
<evidence type="ECO:0000259" key="2">
    <source>
        <dbReference type="Pfam" id="PF12697"/>
    </source>
</evidence>
<dbReference type="Proteomes" id="UP001596540">
    <property type="component" value="Unassembled WGS sequence"/>
</dbReference>
<proteinExistence type="predicted"/>
<feature type="domain" description="AB hydrolase-1" evidence="2">
    <location>
        <begin position="25"/>
        <end position="235"/>
    </location>
</feature>
<dbReference type="InterPro" id="IPR050266">
    <property type="entry name" value="AB_hydrolase_sf"/>
</dbReference>
<accession>A0ABW2KE31</accession>
<dbReference type="SUPFAM" id="SSF53474">
    <property type="entry name" value="alpha/beta-Hydrolases"/>
    <property type="match status" value="1"/>
</dbReference>
<dbReference type="PANTHER" id="PTHR43798">
    <property type="entry name" value="MONOACYLGLYCEROL LIPASE"/>
    <property type="match status" value="1"/>
</dbReference>
<dbReference type="GO" id="GO:0016787">
    <property type="term" value="F:hydrolase activity"/>
    <property type="evidence" value="ECO:0007669"/>
    <property type="project" value="UniProtKB-KW"/>
</dbReference>
<dbReference type="PRINTS" id="PR00111">
    <property type="entry name" value="ABHYDROLASE"/>
</dbReference>
<dbReference type="Gene3D" id="3.40.50.1820">
    <property type="entry name" value="alpha/beta hydrolase"/>
    <property type="match status" value="1"/>
</dbReference>
<dbReference type="InterPro" id="IPR000073">
    <property type="entry name" value="AB_hydrolase_1"/>
</dbReference>
<sequence>MQRIDTVVDGRPMAAWRTAGPGPPVVCVHGAGVSSREFLPFVNALGRRHDVWTVDLPGFGASGGPVRPLGLRALADAVTAWTATAGLQGAVLLGSSFGCQVAVDAAARHPGRFAGLVLVGPTVDAAARDPIRQALRWLRNSPAERASMALLNLADYRDAGPRRVIGTFREALRDRVEDRLPLVRTPALVVRGARDRLVPQEWAEEVTRLLPEGRLAVVPDAGHMVPYRRPDALAELVTGFLAGLAPAGGGTRPEQGRAQG</sequence>
<keyword evidence="1 3" id="KW-0378">Hydrolase</keyword>
<organism evidence="3 4">
    <name type="scientific">Marinactinospora rubrisoli</name>
    <dbReference type="NCBI Taxonomy" id="2715399"/>
    <lineage>
        <taxon>Bacteria</taxon>
        <taxon>Bacillati</taxon>
        <taxon>Actinomycetota</taxon>
        <taxon>Actinomycetes</taxon>
        <taxon>Streptosporangiales</taxon>
        <taxon>Nocardiopsidaceae</taxon>
        <taxon>Marinactinospora</taxon>
    </lineage>
</organism>
<gene>
    <name evidence="3" type="ORF">ACFQRF_10910</name>
</gene>
<reference evidence="4" key="1">
    <citation type="journal article" date="2019" name="Int. J. Syst. Evol. Microbiol.">
        <title>The Global Catalogue of Microorganisms (GCM) 10K type strain sequencing project: providing services to taxonomists for standard genome sequencing and annotation.</title>
        <authorList>
            <consortium name="The Broad Institute Genomics Platform"/>
            <consortium name="The Broad Institute Genome Sequencing Center for Infectious Disease"/>
            <person name="Wu L."/>
            <person name="Ma J."/>
        </authorList>
    </citation>
    <scope>NUCLEOTIDE SEQUENCE [LARGE SCALE GENOMIC DNA]</scope>
    <source>
        <strain evidence="4">CGMCC 4.7382</strain>
    </source>
</reference>
<name>A0ABW2KE31_9ACTN</name>
<evidence type="ECO:0000313" key="3">
    <source>
        <dbReference type="EMBL" id="MFC7328252.1"/>
    </source>
</evidence>
<evidence type="ECO:0000256" key="1">
    <source>
        <dbReference type="ARBA" id="ARBA00022801"/>
    </source>
</evidence>
<keyword evidence="4" id="KW-1185">Reference proteome</keyword>
<dbReference type="Pfam" id="PF12697">
    <property type="entry name" value="Abhydrolase_6"/>
    <property type="match status" value="1"/>
</dbReference>
<dbReference type="EMBL" id="JBHTBH010000004">
    <property type="protein sequence ID" value="MFC7328252.1"/>
    <property type="molecule type" value="Genomic_DNA"/>
</dbReference>
<dbReference type="PANTHER" id="PTHR43798:SF31">
    <property type="entry name" value="AB HYDROLASE SUPERFAMILY PROTEIN YCLE"/>
    <property type="match status" value="1"/>
</dbReference>
<dbReference type="RefSeq" id="WP_379870899.1">
    <property type="nucleotide sequence ID" value="NZ_JBHTBH010000004.1"/>
</dbReference>
<evidence type="ECO:0000313" key="4">
    <source>
        <dbReference type="Proteomes" id="UP001596540"/>
    </source>
</evidence>